<gene>
    <name evidence="7" type="ORF">H8Z77_07110</name>
</gene>
<evidence type="ECO:0000313" key="8">
    <source>
        <dbReference type="Proteomes" id="UP000649151"/>
    </source>
</evidence>
<feature type="region of interest" description="Disordered" evidence="3">
    <location>
        <begin position="1469"/>
        <end position="1494"/>
    </location>
</feature>
<dbReference type="InterPro" id="IPR008928">
    <property type="entry name" value="6-hairpin_glycosidase_sf"/>
</dbReference>
<feature type="chain" id="PRO_5046973664" evidence="5">
    <location>
        <begin position="27"/>
        <end position="1524"/>
    </location>
</feature>
<reference evidence="7 8" key="1">
    <citation type="submission" date="2020-08" db="EMBL/GenBank/DDBJ databases">
        <title>Genome public.</title>
        <authorList>
            <person name="Liu C."/>
            <person name="Sun Q."/>
        </authorList>
    </citation>
    <scope>NUCLEOTIDE SEQUENCE [LARGE SCALE GENOMIC DNA]</scope>
    <source>
        <strain evidence="7 8">NSJ-27</strain>
    </source>
</reference>
<dbReference type="Pfam" id="PF07554">
    <property type="entry name" value="FIVAR"/>
    <property type="match status" value="4"/>
</dbReference>
<evidence type="ECO:0000256" key="4">
    <source>
        <dbReference type="SAM" id="Phobius"/>
    </source>
</evidence>
<proteinExistence type="predicted"/>
<evidence type="ECO:0000313" key="7">
    <source>
        <dbReference type="EMBL" id="MBC5787785.1"/>
    </source>
</evidence>
<feature type="transmembrane region" description="Helical" evidence="4">
    <location>
        <begin position="1501"/>
        <end position="1519"/>
    </location>
</feature>
<keyword evidence="4" id="KW-0472">Membrane</keyword>
<keyword evidence="2" id="KW-0175">Coiled coil</keyword>
<dbReference type="PANTHER" id="PTHR34987">
    <property type="entry name" value="C, PUTATIVE (AFU_ORTHOLOGUE AFUA_3G02880)-RELATED"/>
    <property type="match status" value="1"/>
</dbReference>
<dbReference type="InterPro" id="IPR035398">
    <property type="entry name" value="Bac_rhamnosid_C"/>
</dbReference>
<keyword evidence="8" id="KW-1185">Reference proteome</keyword>
<dbReference type="Gene3D" id="1.50.10.10">
    <property type="match status" value="1"/>
</dbReference>
<evidence type="ECO:0000256" key="1">
    <source>
        <dbReference type="ARBA" id="ARBA00023295"/>
    </source>
</evidence>
<dbReference type="Gene3D" id="2.60.120.260">
    <property type="entry name" value="Galactose-binding domain-like"/>
    <property type="match status" value="3"/>
</dbReference>
<organism evidence="7 8">
    <name type="scientific">Clostridium facile</name>
    <dbReference type="NCBI Taxonomy" id="2763035"/>
    <lineage>
        <taxon>Bacteria</taxon>
        <taxon>Bacillati</taxon>
        <taxon>Bacillota</taxon>
        <taxon>Clostridia</taxon>
        <taxon>Eubacteriales</taxon>
        <taxon>Clostridiaceae</taxon>
        <taxon>Clostridium</taxon>
    </lineage>
</organism>
<feature type="compositionally biased region" description="Basic and acidic residues" evidence="3">
    <location>
        <begin position="1469"/>
        <end position="1480"/>
    </location>
</feature>
<name>A0ABR7IRK8_9CLOT</name>
<feature type="coiled-coil region" evidence="2">
    <location>
        <begin position="1075"/>
        <end position="1102"/>
    </location>
</feature>
<accession>A0ABR7IRK8</accession>
<evidence type="ECO:0000256" key="3">
    <source>
        <dbReference type="SAM" id="MobiDB-lite"/>
    </source>
</evidence>
<keyword evidence="1" id="KW-0326">Glycosidase</keyword>
<dbReference type="Gene3D" id="1.20.1270.70">
    <property type="entry name" value="Designed single chain three-helix bundle"/>
    <property type="match status" value="1"/>
</dbReference>
<feature type="signal peptide" evidence="5">
    <location>
        <begin position="1"/>
        <end position="26"/>
    </location>
</feature>
<keyword evidence="4" id="KW-1133">Transmembrane helix</keyword>
<feature type="domain" description="F5/8 type C" evidence="6">
    <location>
        <begin position="1099"/>
        <end position="1256"/>
    </location>
</feature>
<dbReference type="PANTHER" id="PTHR34987:SF4">
    <property type="entry name" value="ALPHA-L-RHAMNOSIDASE C-TERMINAL DOMAIN-CONTAINING PROTEIN"/>
    <property type="match status" value="1"/>
</dbReference>
<feature type="coiled-coil region" evidence="2">
    <location>
        <begin position="1360"/>
        <end position="1387"/>
    </location>
</feature>
<keyword evidence="4" id="KW-0812">Transmembrane</keyword>
<dbReference type="PROSITE" id="PS50022">
    <property type="entry name" value="FA58C_3"/>
    <property type="match status" value="2"/>
</dbReference>
<dbReference type="SUPFAM" id="SSF49785">
    <property type="entry name" value="Galactose-binding domain-like"/>
    <property type="match status" value="2"/>
</dbReference>
<evidence type="ECO:0000256" key="5">
    <source>
        <dbReference type="SAM" id="SignalP"/>
    </source>
</evidence>
<dbReference type="InterPro" id="IPR012341">
    <property type="entry name" value="6hp_glycosidase-like_sf"/>
</dbReference>
<sequence>MFKKITAGILAAFITLSMFVNFSVFAEEEYEPRNAALSICGAIADASSTHPADSNPLSFQPCNTNDGIRNLGLFWNDNTANDYPDWLQITFGRREIINRLDVFTVSDDIGASMPDLDTVFHNYGVTDFELQYLDNGEWKTIPGTQVTGNNKVWKQFYFEPITTTAIRLWVTGAIDGSTRISELEAWTYKESPDGEPEPPKQDETFQDAQWIWQSEAGPNNTWMCFKKDFSLEEIPETAIANIAVDSKYYMWINGELAVFEGGLNRGPAPGKGYYDSVDIAPYLKTGENDISILMWFWGNQGRNNVNSGAGGMIFSADLGETRLKSDASWKMKVHPAYGDTTGSQPSYLYGGYNIGFNAQNDFETDWTQPGFDTSSWENAIEKGVVGTKPWGELEKRPIPQWKYSELKDYTNEIVRDGDQVIMNLPYAAQITPYFKVKAPSGEIISIQTDRYQTPGGPGDGNKYNCHRTEYTTKEGVQEFESLDWIFGEQVIYTIPEDVEIIELKYRESGCDTELVPTIQTDDEFYNSLAEKAQRTLYVCMRDNFMDCPDRERGQWIGDVSSQAPQVFYALDQNGAVHLKKAIDNFIRNRSGDVLIGNVPGANSSELPSQSLNAISTEGMIMQYYQFTGDISVIELSYEPVKNYLKLWETNPDGSLINRAGNREWYDHGSGIDGAVIGPCWYYMACESAIEMAKLTENEQDIPWFEERMEGIRSTFQEKFWKGDGYHSDMPNDDRANAMAVLSGLADPEYYPIILNVLQTVQNSTPYMEGYVLESMFVMGYADEAMERMKDRYSELVANENTTLWEDFHTLGTRNHAWSGGPLTMLNKYVAGIYPTTPGYETYRVQPNLTSLNSVKVTVPSIKGNIDLNINRDNNQITMDLTSPENTVAQVAVPRFNMENTLVTINGEIAFEDGAGKLDSYQGNDENYIYFDLEPGNYQICSSIKTEQKENYQVNIQTNEGGTLLLNGEPIPSNYQNSFPAGTELTFSAEPEEGKQFEGFTGSFATTNLPLTIQLQSDLNLQASFCDKIIDWDEIKSELKLELNACKKLEESKYTPESWSPFKAVIEQAEIIMDTVPVTEEQINQALESLRNAKEQLQSAKGVNLALYSNVTVSSVVPGMSQFSADKLTDGIVSGAPSTSNCWSSNVSKDHKEWAQIDLGSALTFDQFVIYPRIDERGTGWGFPKDFTIKVSKDGETWTTVVDETDYPFVGDTPQTFNFDSVDARYIRLDTTKLNAIVGEAADTYRVQLAEFEVYRQKDIAVDSDKSILNKVIAYAEEQKASDEFNNVIVDVQESFNAALEAAKEIFADPTATQEKVDQAWMTLLKEIHKLGFVKGDISSLESLVAYAEKLDLNDYVEAGQAEFQEVLKAAQDLLADKENAMQTEIETAETNLLNAMLNLRYKADKSILEKVIAEANDVDSSAYTAESYTALQAAVAEANEVMENENATQEEVNAAVESVQEAMKGLVSVDKETTDTDKAEGTQTGQENTTTKANAAKTGDVTPITGVMVLALAGTAVLFSRKKK</sequence>
<protein>
    <submittedName>
        <fullName evidence="7">Discoidin domain-containing protein</fullName>
    </submittedName>
</protein>
<dbReference type="InterPro" id="IPR035396">
    <property type="entry name" value="Bac_rhamnosid6H"/>
</dbReference>
<evidence type="ECO:0000256" key="2">
    <source>
        <dbReference type="SAM" id="Coils"/>
    </source>
</evidence>
<dbReference type="Pfam" id="PF17389">
    <property type="entry name" value="Bac_rhamnosid6H"/>
    <property type="match status" value="1"/>
</dbReference>
<dbReference type="SUPFAM" id="SSF48208">
    <property type="entry name" value="Six-hairpin glycosidases"/>
    <property type="match status" value="1"/>
</dbReference>
<dbReference type="InterPro" id="IPR008979">
    <property type="entry name" value="Galactose-bd-like_sf"/>
</dbReference>
<feature type="coiled-coil region" evidence="2">
    <location>
        <begin position="1428"/>
        <end position="1462"/>
    </location>
</feature>
<dbReference type="Gene3D" id="2.60.420.10">
    <property type="entry name" value="Maltose phosphorylase, domain 3"/>
    <property type="match status" value="1"/>
</dbReference>
<feature type="compositionally biased region" description="Low complexity" evidence="3">
    <location>
        <begin position="1481"/>
        <end position="1494"/>
    </location>
</feature>
<dbReference type="EMBL" id="JACOQK010000001">
    <property type="protein sequence ID" value="MBC5787785.1"/>
    <property type="molecule type" value="Genomic_DNA"/>
</dbReference>
<comment type="caution">
    <text evidence="7">The sequence shown here is derived from an EMBL/GenBank/DDBJ whole genome shotgun (WGS) entry which is preliminary data.</text>
</comment>
<dbReference type="RefSeq" id="WP_186996598.1">
    <property type="nucleotide sequence ID" value="NZ_JACOQK010000001.1"/>
</dbReference>
<dbReference type="InterPro" id="IPR000421">
    <property type="entry name" value="FA58C"/>
</dbReference>
<dbReference type="Proteomes" id="UP000649151">
    <property type="component" value="Unassembled WGS sequence"/>
</dbReference>
<dbReference type="Gene3D" id="1.20.1270.90">
    <property type="entry name" value="AF1782-like"/>
    <property type="match status" value="3"/>
</dbReference>
<keyword evidence="1" id="KW-0378">Hydrolase</keyword>
<feature type="domain" description="F5/8 type C" evidence="6">
    <location>
        <begin position="32"/>
        <end position="188"/>
    </location>
</feature>
<keyword evidence="5" id="KW-0732">Signal</keyword>
<dbReference type="Pfam" id="PF17390">
    <property type="entry name" value="Bac_rhamnosid_C"/>
    <property type="match status" value="1"/>
</dbReference>
<dbReference type="Pfam" id="PF00754">
    <property type="entry name" value="F5_F8_type_C"/>
    <property type="match status" value="2"/>
</dbReference>
<evidence type="ECO:0000259" key="6">
    <source>
        <dbReference type="PROSITE" id="PS50022"/>
    </source>
</evidence>